<accession>A0ABR2ICX7</accession>
<dbReference type="Proteomes" id="UP001470230">
    <property type="component" value="Unassembled WGS sequence"/>
</dbReference>
<evidence type="ECO:0000313" key="7">
    <source>
        <dbReference type="Proteomes" id="UP001470230"/>
    </source>
</evidence>
<dbReference type="Pfam" id="PF00335">
    <property type="entry name" value="Tetraspanin"/>
    <property type="match status" value="1"/>
</dbReference>
<evidence type="ECO:0000256" key="3">
    <source>
        <dbReference type="ARBA" id="ARBA00022989"/>
    </source>
</evidence>
<feature type="transmembrane region" description="Helical" evidence="5">
    <location>
        <begin position="12"/>
        <end position="35"/>
    </location>
</feature>
<evidence type="ECO:0000256" key="2">
    <source>
        <dbReference type="ARBA" id="ARBA00022692"/>
    </source>
</evidence>
<feature type="transmembrane region" description="Helical" evidence="5">
    <location>
        <begin position="41"/>
        <end position="62"/>
    </location>
</feature>
<organism evidence="6 7">
    <name type="scientific">Tritrichomonas musculus</name>
    <dbReference type="NCBI Taxonomy" id="1915356"/>
    <lineage>
        <taxon>Eukaryota</taxon>
        <taxon>Metamonada</taxon>
        <taxon>Parabasalia</taxon>
        <taxon>Tritrichomonadida</taxon>
        <taxon>Tritrichomonadidae</taxon>
        <taxon>Tritrichomonas</taxon>
    </lineage>
</organism>
<keyword evidence="7" id="KW-1185">Reference proteome</keyword>
<keyword evidence="3 5" id="KW-1133">Transmembrane helix</keyword>
<comment type="subcellular location">
    <subcellularLocation>
        <location evidence="1">Membrane</location>
        <topology evidence="1">Multi-pass membrane protein</topology>
    </subcellularLocation>
</comment>
<name>A0ABR2ICX7_9EUKA</name>
<keyword evidence="2 5" id="KW-0812">Transmembrane</keyword>
<comment type="caution">
    <text evidence="6">The sequence shown here is derived from an EMBL/GenBank/DDBJ whole genome shotgun (WGS) entry which is preliminary data.</text>
</comment>
<proteinExistence type="predicted"/>
<dbReference type="EMBL" id="JAPFFF010000018">
    <property type="protein sequence ID" value="KAK8860420.1"/>
    <property type="molecule type" value="Genomic_DNA"/>
</dbReference>
<keyword evidence="4 5" id="KW-0472">Membrane</keyword>
<evidence type="ECO:0000256" key="1">
    <source>
        <dbReference type="ARBA" id="ARBA00004141"/>
    </source>
</evidence>
<evidence type="ECO:0000256" key="5">
    <source>
        <dbReference type="SAM" id="Phobius"/>
    </source>
</evidence>
<dbReference type="InterPro" id="IPR018499">
    <property type="entry name" value="Tetraspanin/Peripherin"/>
</dbReference>
<protein>
    <submittedName>
        <fullName evidence="6">Leukocyte surface antigen cd53</fullName>
    </submittedName>
</protein>
<evidence type="ECO:0000313" key="6">
    <source>
        <dbReference type="EMBL" id="KAK8860420.1"/>
    </source>
</evidence>
<gene>
    <name evidence="6" type="ORF">M9Y10_012085</name>
</gene>
<evidence type="ECO:0000256" key="4">
    <source>
        <dbReference type="ARBA" id="ARBA00023136"/>
    </source>
</evidence>
<feature type="transmembrane region" description="Helical" evidence="5">
    <location>
        <begin position="153"/>
        <end position="180"/>
    </location>
</feature>
<reference evidence="6 7" key="1">
    <citation type="submission" date="2024-04" db="EMBL/GenBank/DDBJ databases">
        <title>Tritrichomonas musculus Genome.</title>
        <authorList>
            <person name="Alves-Ferreira E."/>
            <person name="Grigg M."/>
            <person name="Lorenzi H."/>
            <person name="Galac M."/>
        </authorList>
    </citation>
    <scope>NUCLEOTIDE SEQUENCE [LARGE SCALE GENOMIC DNA]</scope>
    <source>
        <strain evidence="6 7">EAF2021</strain>
    </source>
</reference>
<sequence>MGKCASGTCFTLLTLLTIGLTLALFIFATIVYAKIKTASESIFIGLIVCLCISFLLFVFGIYASCCGNNCVKGILSILYIVYALGIGAAGVVLLIYRQKLPDYFSDAYHKGSLSNSTIDTIQETFNCHFPPKATVLEDQEDCLEKFKDYVHRYGLICGIALLALFIFLLLGVCLAIRIICKKDEDISNAKSRENEQINTPLTYGW</sequence>
<feature type="transmembrane region" description="Helical" evidence="5">
    <location>
        <begin position="74"/>
        <end position="96"/>
    </location>
</feature>